<organism evidence="2 3">
    <name type="scientific">Trichophyton verrucosum (strain HKI 0517)</name>
    <dbReference type="NCBI Taxonomy" id="663202"/>
    <lineage>
        <taxon>Eukaryota</taxon>
        <taxon>Fungi</taxon>
        <taxon>Dikarya</taxon>
        <taxon>Ascomycota</taxon>
        <taxon>Pezizomycotina</taxon>
        <taxon>Eurotiomycetes</taxon>
        <taxon>Eurotiomycetidae</taxon>
        <taxon>Onygenales</taxon>
        <taxon>Arthrodermataceae</taxon>
        <taxon>Trichophyton</taxon>
    </lineage>
</organism>
<feature type="compositionally biased region" description="Basic and acidic residues" evidence="1">
    <location>
        <begin position="305"/>
        <end position="318"/>
    </location>
</feature>
<comment type="caution">
    <text evidence="2">The sequence shown here is derived from an EMBL/GenBank/DDBJ whole genome shotgun (WGS) entry which is preliminary data.</text>
</comment>
<feature type="compositionally biased region" description="Polar residues" evidence="1">
    <location>
        <begin position="347"/>
        <end position="356"/>
    </location>
</feature>
<feature type="region of interest" description="Disordered" evidence="1">
    <location>
        <begin position="276"/>
        <end position="356"/>
    </location>
</feature>
<feature type="region of interest" description="Disordered" evidence="1">
    <location>
        <begin position="391"/>
        <end position="412"/>
    </location>
</feature>
<evidence type="ECO:0000256" key="1">
    <source>
        <dbReference type="SAM" id="MobiDB-lite"/>
    </source>
</evidence>
<dbReference type="EMBL" id="ACYE01000342">
    <property type="protein sequence ID" value="EFE39280.1"/>
    <property type="molecule type" value="Genomic_DNA"/>
</dbReference>
<feature type="region of interest" description="Disordered" evidence="1">
    <location>
        <begin position="727"/>
        <end position="757"/>
    </location>
</feature>
<protein>
    <submittedName>
        <fullName evidence="2">Uncharacterized protein</fullName>
    </submittedName>
</protein>
<proteinExistence type="predicted"/>
<sequence length="757" mass="84725">METQVSDAKEIMETQAIGSLVPVSPAVVVSGGSFRTPEELNLALRRWSNELPQKKYIELLNEAVAQITAAVEQHENARDKVLLDIYAVGQETLGSYFSKFKKTPEYRHIWHKVTAAIKNANKNQNAVQKARQSVVKAWGQNGSHFLQFNSAQGWTKAAGRLARQCPDYTRATEFIVHAVVERFDNMCSGKSLYLEPGLVDLQRAIGISKEAPALQPVTANKLDSLGVYLDSYGLLRARTTDSSTNLITDHASFEWNPRPDIPQLPRAIIEELNDSGLSSSEAGDDDEAPNPQDAAEAEAEAAEAETAKKTQRAGEKAGKAGRIWKSGVPKNRLDLPKGQRSEADNESGIQNAESSIGQHATEEIELDKEDQGPDTNLTFNEIQHGIQNEEKSMGSEAEGIESNNKSQETDTDSDISLIETEPDVQDRINVVAIDLSKNEIASILDDIFRRMGCSSPGKVKEILATGYMNIDHVFNWWDDSIYKGKSLYQLADLEAKMFTFHHDGNEASLQSHQYGLLHQLLEVDPVLWILNVCLQKGKKELAALPQPVSKSPNNLPNGLLNRSRITQNGQNEVYITSRKNDYGLLFQPTLLPLIWKNDLNCVGNLTTEEQVKQLRDKYQAVKWDIVRNKPLTTARLPYNIATTLRGLSPLSDAILLQRPYTDPEVQIEMDILLGADRESAWEFIQKWRTAAVQSLILHFSLWVSLEKRAYRDKSYLEAYSISGKRLKTPNRKRDSKDLLPFTNPHPKRPYPSTKSSI</sequence>
<evidence type="ECO:0000313" key="3">
    <source>
        <dbReference type="Proteomes" id="UP000008383"/>
    </source>
</evidence>
<dbReference type="RefSeq" id="XP_003019904.1">
    <property type="nucleotide sequence ID" value="XM_003019858.1"/>
</dbReference>
<accession>D4DFU2</accession>
<dbReference type="Proteomes" id="UP000008383">
    <property type="component" value="Unassembled WGS sequence"/>
</dbReference>
<reference evidence="3" key="1">
    <citation type="journal article" date="2011" name="Genome Biol.">
        <title>Comparative and functional genomics provide insights into the pathogenicity of dermatophytic fungi.</title>
        <authorList>
            <person name="Burmester A."/>
            <person name="Shelest E."/>
            <person name="Gloeckner G."/>
            <person name="Heddergott C."/>
            <person name="Schindler S."/>
            <person name="Staib P."/>
            <person name="Heidel A."/>
            <person name="Felder M."/>
            <person name="Petzold A."/>
            <person name="Szafranski K."/>
            <person name="Feuermann M."/>
            <person name="Pedruzzi I."/>
            <person name="Priebe S."/>
            <person name="Groth M."/>
            <person name="Winkler R."/>
            <person name="Li W."/>
            <person name="Kniemeyer O."/>
            <person name="Schroeckh V."/>
            <person name="Hertweck C."/>
            <person name="Hube B."/>
            <person name="White T.C."/>
            <person name="Platzer M."/>
            <person name="Guthke R."/>
            <person name="Heitman J."/>
            <person name="Woestemeyer J."/>
            <person name="Zipfel P.F."/>
            <person name="Monod M."/>
            <person name="Brakhage A.A."/>
        </authorList>
    </citation>
    <scope>NUCLEOTIDE SEQUENCE [LARGE SCALE GENOMIC DNA]</scope>
    <source>
        <strain evidence="3">HKI 0517</strain>
    </source>
</reference>
<gene>
    <name evidence="2" type="ORF">TRV_06044</name>
</gene>
<evidence type="ECO:0000313" key="2">
    <source>
        <dbReference type="EMBL" id="EFE39280.1"/>
    </source>
</evidence>
<feature type="compositionally biased region" description="Basic and acidic residues" evidence="1">
    <location>
        <begin position="331"/>
        <end position="343"/>
    </location>
</feature>
<dbReference type="OrthoDB" id="4461408at2759"/>
<dbReference type="KEGG" id="tve:TRV_06044"/>
<name>D4DFU2_TRIVH</name>
<keyword evidence="3" id="KW-1185">Reference proteome</keyword>
<dbReference type="HOGENOM" id="CLU_399527_0_0_1"/>
<dbReference type="GeneID" id="9584656"/>
<dbReference type="AlphaFoldDB" id="D4DFU2"/>